<evidence type="ECO:0000313" key="3">
    <source>
        <dbReference type="EMBL" id="SDJ70127.1"/>
    </source>
</evidence>
<dbReference type="EMBL" id="FNFF01000002">
    <property type="protein sequence ID" value="SDJ70127.1"/>
    <property type="molecule type" value="Genomic_DNA"/>
</dbReference>
<keyword evidence="1" id="KW-0732">Signal</keyword>
<dbReference type="InterPro" id="IPR050491">
    <property type="entry name" value="AmpC-like"/>
</dbReference>
<proteinExistence type="predicted"/>
<reference evidence="3 4" key="1">
    <citation type="submission" date="2016-10" db="EMBL/GenBank/DDBJ databases">
        <authorList>
            <person name="de Groot N.N."/>
        </authorList>
    </citation>
    <scope>NUCLEOTIDE SEQUENCE [LARGE SCALE GENOMIC DNA]</scope>
    <source>
        <strain evidence="3 4">CGMCC 4.5727</strain>
    </source>
</reference>
<dbReference type="PANTHER" id="PTHR46825">
    <property type="entry name" value="D-ALANYL-D-ALANINE-CARBOXYPEPTIDASE/ENDOPEPTIDASE AMPH"/>
    <property type="match status" value="1"/>
</dbReference>
<dbReference type="SUPFAM" id="SSF56601">
    <property type="entry name" value="beta-lactamase/transpeptidase-like"/>
    <property type="match status" value="1"/>
</dbReference>
<dbReference type="GO" id="GO:0004180">
    <property type="term" value="F:carboxypeptidase activity"/>
    <property type="evidence" value="ECO:0007669"/>
    <property type="project" value="UniProtKB-KW"/>
</dbReference>
<sequence length="391" mass="41816">MRASLRTTVAAALVLGLAAGGTLAAPAFADGRPATAAPAAVAFAEENGPDVAALEKALQGLPDEQATAALVRVGGDGRDWHGVAGVSSLKSGAPARDNVRFRAGSTTKIVTAALTLRLVADGELDLDGTVQEYLPGLLPSPEFEPITVRQLLNYTSGLKPGASLGDTDEELYERRFETLTPQEVVAASVAAGPLHSPGTHQRYSNIHYTVLGLIIEKVTGDSFAHQAQERIFRPLGMRDSYFPGSDPKIRGPHHRGYQEMNGKLVDVTEWNVTDRFAAGDMISSARDLERFLVSLFQGRIVPEPQLQEMFTVPTVDDIETGDPATMAAGLERIEYNGKVIWGKTGARPGFHTVIGATRDLSRTVVYSVNATDAHQDGGPLAMRFAFPAFNR</sequence>
<dbReference type="Pfam" id="PF00144">
    <property type="entry name" value="Beta-lactamase"/>
    <property type="match status" value="1"/>
</dbReference>
<keyword evidence="3" id="KW-0645">Protease</keyword>
<dbReference type="AlphaFoldDB" id="A0A1G8VWD8"/>
<evidence type="ECO:0000259" key="2">
    <source>
        <dbReference type="Pfam" id="PF00144"/>
    </source>
</evidence>
<dbReference type="RefSeq" id="WP_093607887.1">
    <property type="nucleotide sequence ID" value="NZ_FNFF01000002.1"/>
</dbReference>
<dbReference type="PANTHER" id="PTHR46825:SF7">
    <property type="entry name" value="D-ALANYL-D-ALANINE CARBOXYPEPTIDASE"/>
    <property type="match status" value="1"/>
</dbReference>
<keyword evidence="3" id="KW-0378">Hydrolase</keyword>
<dbReference type="OrthoDB" id="5177574at2"/>
<feature type="signal peptide" evidence="1">
    <location>
        <begin position="1"/>
        <end position="24"/>
    </location>
</feature>
<dbReference type="InterPro" id="IPR001466">
    <property type="entry name" value="Beta-lactam-related"/>
</dbReference>
<name>A0A1G8VWD8_9ACTN</name>
<evidence type="ECO:0000313" key="4">
    <source>
        <dbReference type="Proteomes" id="UP000199155"/>
    </source>
</evidence>
<feature type="chain" id="PRO_5038784452" evidence="1">
    <location>
        <begin position="25"/>
        <end position="391"/>
    </location>
</feature>
<keyword evidence="4" id="KW-1185">Reference proteome</keyword>
<dbReference type="Proteomes" id="UP000199155">
    <property type="component" value="Unassembled WGS sequence"/>
</dbReference>
<keyword evidence="3" id="KW-0121">Carboxypeptidase</keyword>
<evidence type="ECO:0000256" key="1">
    <source>
        <dbReference type="SAM" id="SignalP"/>
    </source>
</evidence>
<dbReference type="Gene3D" id="3.40.710.10">
    <property type="entry name" value="DD-peptidase/beta-lactamase superfamily"/>
    <property type="match status" value="1"/>
</dbReference>
<feature type="domain" description="Beta-lactamase-related" evidence="2">
    <location>
        <begin position="56"/>
        <end position="377"/>
    </location>
</feature>
<accession>A0A1G8VWD8</accession>
<gene>
    <name evidence="3" type="ORF">SAMN05421806_10275</name>
</gene>
<protein>
    <submittedName>
        <fullName evidence="3">D-alanyl-D-alanine carboxypeptidase</fullName>
    </submittedName>
</protein>
<dbReference type="InterPro" id="IPR012338">
    <property type="entry name" value="Beta-lactam/transpept-like"/>
</dbReference>
<organism evidence="3 4">
    <name type="scientific">Streptomyces indicus</name>
    <dbReference type="NCBI Taxonomy" id="417292"/>
    <lineage>
        <taxon>Bacteria</taxon>
        <taxon>Bacillati</taxon>
        <taxon>Actinomycetota</taxon>
        <taxon>Actinomycetes</taxon>
        <taxon>Kitasatosporales</taxon>
        <taxon>Streptomycetaceae</taxon>
        <taxon>Streptomyces</taxon>
    </lineage>
</organism>
<dbReference type="STRING" id="417292.SAMN05421806_10275"/>